<feature type="domain" description="K Homology" evidence="5">
    <location>
        <begin position="712"/>
        <end position="777"/>
    </location>
</feature>
<dbReference type="Proteomes" id="UP001377567">
    <property type="component" value="Unassembled WGS sequence"/>
</dbReference>
<dbReference type="PANTHER" id="PTHR10288">
    <property type="entry name" value="KH DOMAIN CONTAINING RNA BINDING PROTEIN"/>
    <property type="match status" value="1"/>
</dbReference>
<name>A0AAV5S555_MAUHU</name>
<reference evidence="6 7" key="1">
    <citation type="journal article" date="2023" name="Elife">
        <title>Identification of key yeast species and microbe-microbe interactions impacting larval growth of Drosophila in the wild.</title>
        <authorList>
            <person name="Mure A."/>
            <person name="Sugiura Y."/>
            <person name="Maeda R."/>
            <person name="Honda K."/>
            <person name="Sakurai N."/>
            <person name="Takahashi Y."/>
            <person name="Watada M."/>
            <person name="Katoh T."/>
            <person name="Gotoh A."/>
            <person name="Gotoh Y."/>
            <person name="Taniguchi I."/>
            <person name="Nakamura K."/>
            <person name="Hayashi T."/>
            <person name="Katayama T."/>
            <person name="Uemura T."/>
            <person name="Hattori Y."/>
        </authorList>
    </citation>
    <scope>NUCLEOTIDE SEQUENCE [LARGE SCALE GENOMIC DNA]</scope>
    <source>
        <strain evidence="6 7">KH-74</strain>
    </source>
</reference>
<accession>A0AAV5S555</accession>
<dbReference type="SUPFAM" id="SSF54791">
    <property type="entry name" value="Eukaryotic type KH-domain (KH-domain type I)"/>
    <property type="match status" value="6"/>
</dbReference>
<keyword evidence="1" id="KW-0677">Repeat</keyword>
<evidence type="ECO:0000313" key="7">
    <source>
        <dbReference type="Proteomes" id="UP001377567"/>
    </source>
</evidence>
<dbReference type="SMART" id="SM00322">
    <property type="entry name" value="KH"/>
    <property type="match status" value="8"/>
</dbReference>
<feature type="region of interest" description="Disordered" evidence="4">
    <location>
        <begin position="19"/>
        <end position="70"/>
    </location>
</feature>
<gene>
    <name evidence="6" type="ORF">DAKH74_048120</name>
</gene>
<evidence type="ECO:0000256" key="1">
    <source>
        <dbReference type="ARBA" id="ARBA00022737"/>
    </source>
</evidence>
<keyword evidence="2 3" id="KW-0694">RNA-binding</keyword>
<feature type="domain" description="K Homology" evidence="5">
    <location>
        <begin position="559"/>
        <end position="630"/>
    </location>
</feature>
<dbReference type="EMBL" id="BTGD01000020">
    <property type="protein sequence ID" value="GMM58196.1"/>
    <property type="molecule type" value="Genomic_DNA"/>
</dbReference>
<dbReference type="Pfam" id="PF24668">
    <property type="entry name" value="KH_Vigilin"/>
    <property type="match status" value="1"/>
</dbReference>
<proteinExistence type="predicted"/>
<dbReference type="InterPro" id="IPR057778">
    <property type="entry name" value="KH_Vigilin_N"/>
</dbReference>
<dbReference type="InterPro" id="IPR004087">
    <property type="entry name" value="KH_dom"/>
</dbReference>
<feature type="domain" description="K Homology" evidence="5">
    <location>
        <begin position="861"/>
        <end position="935"/>
    </location>
</feature>
<dbReference type="InterPro" id="IPR036612">
    <property type="entry name" value="KH_dom_type_1_sf"/>
</dbReference>
<evidence type="ECO:0000256" key="4">
    <source>
        <dbReference type="SAM" id="MobiDB-lite"/>
    </source>
</evidence>
<dbReference type="Pfam" id="PF00013">
    <property type="entry name" value="KH_1"/>
    <property type="match status" value="7"/>
</dbReference>
<organism evidence="6 7">
    <name type="scientific">Maudiozyma humilis</name>
    <name type="common">Sour dough yeast</name>
    <name type="synonym">Kazachstania humilis</name>
    <dbReference type="NCBI Taxonomy" id="51915"/>
    <lineage>
        <taxon>Eukaryota</taxon>
        <taxon>Fungi</taxon>
        <taxon>Dikarya</taxon>
        <taxon>Ascomycota</taxon>
        <taxon>Saccharomycotina</taxon>
        <taxon>Saccharomycetes</taxon>
        <taxon>Saccharomycetales</taxon>
        <taxon>Saccharomycetaceae</taxon>
        <taxon>Maudiozyma</taxon>
    </lineage>
</organism>
<evidence type="ECO:0000256" key="3">
    <source>
        <dbReference type="PROSITE-ProRule" id="PRU00117"/>
    </source>
</evidence>
<dbReference type="AlphaFoldDB" id="A0AAV5S555"/>
<feature type="compositionally biased region" description="Low complexity" evidence="4">
    <location>
        <begin position="42"/>
        <end position="66"/>
    </location>
</feature>
<comment type="caution">
    <text evidence="6">The sequence shown here is derived from an EMBL/GenBank/DDBJ whole genome shotgun (WGS) entry which is preliminary data.</text>
</comment>
<feature type="domain" description="K Homology" evidence="5">
    <location>
        <begin position="634"/>
        <end position="708"/>
    </location>
</feature>
<protein>
    <submittedName>
        <fullName evidence="6">Scp160 protein</fullName>
    </submittedName>
</protein>
<sequence>MSQSTDIVDTSNIASLSTSTFAGVPAVSQQEKENDAPRQHVPKNLPSLKDLPSLSSNGSSAASANGKVAWGPNMKPAASISLSEAQRSAQSAASKPGSRLRTIQENFSLDLQSQLAMTKQELSKLVTAIKQQHNVSMESTLAKNSRTFLISGLVADVKDAKRELIKALTKPINDKFEVPAKCRSVIIGSGGRVISGLSSTYDVKINVAKENIEGSYDADLDDEMCYVTLYGDYESVRAAKQEINKIVREDTKNASITVMVTDDNLLPFLSAAAFQPLCNKDTNVSYYPHADLGNAEVVLQGLRENVKQDKAAVQKFLAGLAADITEQKVKIPAKFQTVIDASELKDKYSVVVKFPTDAGDEFVSFVGQDANVKDAIAAARASSKNYSVDSLDISRAHSNNVQHAVHVALYFNKYQAVLKPIQEQFPAVKITLPSVEELGTEGLAAVNIIISAKSEDVADIKSVRKEIISYVNNITPADTLLVTDLDYELFHGEIKHALLASEAQVAFVQLGDLYNGTDAVLLVAQATNGDDFKPSMQEIQESLEAVNHTLDPLRAKQNALETKTFDIDAAKQAELLGAGSTNRTLLQDDVNKENGHVQFKLHAPQKDQLTIRGDEKSVKLVAKVIETLADADAKKNKVTIEVPSNTVPRLVGNKGSNLQQIREKFDVQVDIPQAQSQNQAQPTPVEVTVTGFDYNLKHAKAYIQAEAKKWADIISKEIVVPLNLHRNVIGPNASYKNRLQDKYSVHINFPRTSEIVTIRGPSRGVKAAYEEMKNLLDFEQENGHKVVMQVPAEHVPRVIGKNGDNINDIRAEFGVELDFLQNQKDEAVKSSGMIDLEITGTRTAIKEAQAKVEQIVKEAADYTNESMTVDHKYHRVIVGAGGSKLREIISNAGGDEIRNKSIDIPSPGSESNVITIQGPKSFVAKVTKQINKIVEDGENSITSEIDVPKERHGALVGPGGMIRRQLESEFNVVINIPNKNETGPVTVTGLAENVAKAEKKIKDELLKDDFDVEIDVPASIHTFVSERGALIQKLRQDNFINVRHGNSSRRATKLNKAKLDIPVEKVRPAEGSEEKVKVTIEEVGAPNVASEEGMIPWRLVYEPIDYDELLGETLEGEGEEKAEKKAKDPQAAAAKKQAALDKATKLIESRIALAKDATYVGYVWTTNFKHFNKIVGPGGSNIKRIRDETGTLINVPRKSDAVNDVVYIRGTQDGVTKAAETIVKALK</sequence>
<feature type="domain" description="K Homology" evidence="5">
    <location>
        <begin position="170"/>
        <end position="248"/>
    </location>
</feature>
<dbReference type="PROSITE" id="PS50084">
    <property type="entry name" value="KH_TYPE_1"/>
    <property type="match status" value="7"/>
</dbReference>
<feature type="domain" description="K Homology" evidence="5">
    <location>
        <begin position="939"/>
        <end position="1006"/>
    </location>
</feature>
<dbReference type="GO" id="GO:0003723">
    <property type="term" value="F:RNA binding"/>
    <property type="evidence" value="ECO:0007669"/>
    <property type="project" value="UniProtKB-UniRule"/>
</dbReference>
<evidence type="ECO:0000313" key="6">
    <source>
        <dbReference type="EMBL" id="GMM58196.1"/>
    </source>
</evidence>
<feature type="domain" description="K Homology" evidence="5">
    <location>
        <begin position="782"/>
        <end position="857"/>
    </location>
</feature>
<evidence type="ECO:0000256" key="2">
    <source>
        <dbReference type="ARBA" id="ARBA00022884"/>
    </source>
</evidence>
<dbReference type="Gene3D" id="3.30.1370.10">
    <property type="entry name" value="K Homology domain, type 1"/>
    <property type="match status" value="7"/>
</dbReference>
<feature type="domain" description="K Homology" evidence="5">
    <location>
        <begin position="1145"/>
        <end position="1227"/>
    </location>
</feature>
<evidence type="ECO:0000259" key="5">
    <source>
        <dbReference type="SMART" id="SM00322"/>
    </source>
</evidence>
<dbReference type="InterPro" id="IPR004088">
    <property type="entry name" value="KH_dom_type_1"/>
</dbReference>
<keyword evidence="7" id="KW-1185">Reference proteome</keyword>
<dbReference type="CDD" id="cd22449">
    <property type="entry name" value="KH-I_ScSCP160_rpt4"/>
    <property type="match status" value="1"/>
</dbReference>